<dbReference type="Pfam" id="PF01593">
    <property type="entry name" value="Amino_oxidase"/>
    <property type="match status" value="1"/>
</dbReference>
<organism evidence="2 3">
    <name type="scientific">Dinothrombium tinctorium</name>
    <dbReference type="NCBI Taxonomy" id="1965070"/>
    <lineage>
        <taxon>Eukaryota</taxon>
        <taxon>Metazoa</taxon>
        <taxon>Ecdysozoa</taxon>
        <taxon>Arthropoda</taxon>
        <taxon>Chelicerata</taxon>
        <taxon>Arachnida</taxon>
        <taxon>Acari</taxon>
        <taxon>Acariformes</taxon>
        <taxon>Trombidiformes</taxon>
        <taxon>Prostigmata</taxon>
        <taxon>Anystina</taxon>
        <taxon>Parasitengona</taxon>
        <taxon>Trombidioidea</taxon>
        <taxon>Trombidiidae</taxon>
        <taxon>Dinothrombium</taxon>
    </lineage>
</organism>
<dbReference type="GO" id="GO:0046592">
    <property type="term" value="F:polyamine oxidase activity"/>
    <property type="evidence" value="ECO:0007669"/>
    <property type="project" value="TreeGrafter"/>
</dbReference>
<gene>
    <name evidence="2" type="ORF">B4U79_06820</name>
</gene>
<dbReference type="SUPFAM" id="SSF51905">
    <property type="entry name" value="FAD/NAD(P)-binding domain"/>
    <property type="match status" value="1"/>
</dbReference>
<dbReference type="EMBL" id="NCKU01010836">
    <property type="protein sequence ID" value="RWS00651.1"/>
    <property type="molecule type" value="Genomic_DNA"/>
</dbReference>
<keyword evidence="3" id="KW-1185">Reference proteome</keyword>
<feature type="non-terminal residue" evidence="2">
    <location>
        <position position="561"/>
    </location>
</feature>
<feature type="domain" description="Amine oxidase" evidence="1">
    <location>
        <begin position="126"/>
        <end position="554"/>
    </location>
</feature>
<sequence length="561" mass="64268">MHFKYNDLEEKYGEYGHSQVYTQFNNSCGIFCQLLGSDKYYPCKDIFGSHFTSRINYPTITNHFWIKNFLYGCNYRLDEYMHHFGILMSDGNCDSDHLGPEEKSTKLKIIEKKPKFRCFNHWCAGLAGLSAAEYLVKNGIENVAVLEAKHTIGGRIYTRFVKGNPLEMGAQWIHGTEIVNNVFNFAVKNQLINDEQCRTIQGPVLLPDGNLVDKYLVSQLFQEIKSVEKAESNDSLEMEMEKEFKIIAEKFTLQDRGVLKKVFNSYKIQKMFTEGDELNKITSRSDYQTFPCDLDITGGLNRLVDAIAFNVEESRILKNHQVLNIDYSKSNILIKVKTGNEIKYFKARFVICTVSLGFLKENFANLFTPQLPERKLTAINRLVFGRGVKIFLFYNTPFWKKNNLLKLKIGLSNGDYAKGYKNWVYRVGFFEEVADCPNVLLTSVFGDVAKEVELMSDFEINEKLTNLLRNYTSDYTLPKADQIIKSKWITDEFVLGTYSVPGIDSDRGDFDIIGESLPDFNSPKLLFAGEATSRTHHSTMHGARESGVREAMRIVGQIRAN</sequence>
<evidence type="ECO:0000313" key="3">
    <source>
        <dbReference type="Proteomes" id="UP000285301"/>
    </source>
</evidence>
<dbReference type="SUPFAM" id="SSF54373">
    <property type="entry name" value="FAD-linked reductases, C-terminal domain"/>
    <property type="match status" value="1"/>
</dbReference>
<dbReference type="Proteomes" id="UP000285301">
    <property type="component" value="Unassembled WGS sequence"/>
</dbReference>
<dbReference type="InterPro" id="IPR050281">
    <property type="entry name" value="Flavin_monoamine_oxidase"/>
</dbReference>
<dbReference type="STRING" id="1965070.A0A443QCA9"/>
<accession>A0A443QCA9</accession>
<proteinExistence type="predicted"/>
<protein>
    <submittedName>
        <fullName evidence="2">Peroxisomal N(1)-acetyl-spermine/spermidine oxidase-like protein</fullName>
    </submittedName>
</protein>
<name>A0A443QCA9_9ACAR</name>
<dbReference type="OrthoDB" id="2019015at2759"/>
<dbReference type="AlphaFoldDB" id="A0A443QCA9"/>
<dbReference type="Gene3D" id="3.50.50.60">
    <property type="entry name" value="FAD/NAD(P)-binding domain"/>
    <property type="match status" value="1"/>
</dbReference>
<comment type="caution">
    <text evidence="2">The sequence shown here is derived from an EMBL/GenBank/DDBJ whole genome shotgun (WGS) entry which is preliminary data.</text>
</comment>
<evidence type="ECO:0000313" key="2">
    <source>
        <dbReference type="EMBL" id="RWS00651.1"/>
    </source>
</evidence>
<reference evidence="2 3" key="1">
    <citation type="journal article" date="2018" name="Gigascience">
        <title>Genomes of trombidid mites reveal novel predicted allergens and laterally-transferred genes associated with secondary metabolism.</title>
        <authorList>
            <person name="Dong X."/>
            <person name="Chaisiri K."/>
            <person name="Xia D."/>
            <person name="Armstrong S.D."/>
            <person name="Fang Y."/>
            <person name="Donnelly M.J."/>
            <person name="Kadowaki T."/>
            <person name="McGarry J.W."/>
            <person name="Darby A.C."/>
            <person name="Makepeace B.L."/>
        </authorList>
    </citation>
    <scope>NUCLEOTIDE SEQUENCE [LARGE SCALE GENOMIC DNA]</scope>
    <source>
        <strain evidence="2">UoL-WK</strain>
    </source>
</reference>
<dbReference type="Gene3D" id="3.90.660.10">
    <property type="match status" value="1"/>
</dbReference>
<dbReference type="InterPro" id="IPR036188">
    <property type="entry name" value="FAD/NAD-bd_sf"/>
</dbReference>
<dbReference type="PANTHER" id="PTHR10742">
    <property type="entry name" value="FLAVIN MONOAMINE OXIDASE"/>
    <property type="match status" value="1"/>
</dbReference>
<dbReference type="PANTHER" id="PTHR10742:SF416">
    <property type="entry name" value="SPERMINE OXIDASE"/>
    <property type="match status" value="1"/>
</dbReference>
<evidence type="ECO:0000259" key="1">
    <source>
        <dbReference type="Pfam" id="PF01593"/>
    </source>
</evidence>
<dbReference type="InterPro" id="IPR002937">
    <property type="entry name" value="Amino_oxidase"/>
</dbReference>